<feature type="transmembrane region" description="Helical" evidence="1">
    <location>
        <begin position="53"/>
        <end position="73"/>
    </location>
</feature>
<feature type="transmembrane region" description="Helical" evidence="1">
    <location>
        <begin position="144"/>
        <end position="168"/>
    </location>
</feature>
<feature type="transmembrane region" description="Helical" evidence="1">
    <location>
        <begin position="79"/>
        <end position="96"/>
    </location>
</feature>
<dbReference type="Pfam" id="PF04982">
    <property type="entry name" value="TM_HPP"/>
    <property type="match status" value="1"/>
</dbReference>
<evidence type="ECO:0000256" key="1">
    <source>
        <dbReference type="SAM" id="Phobius"/>
    </source>
</evidence>
<dbReference type="EMBL" id="BAABBN010000007">
    <property type="protein sequence ID" value="GAA3930228.1"/>
    <property type="molecule type" value="Genomic_DNA"/>
</dbReference>
<dbReference type="RefSeq" id="WP_344799239.1">
    <property type="nucleotide sequence ID" value="NZ_BAABBN010000007.1"/>
</dbReference>
<comment type="caution">
    <text evidence="3">The sequence shown here is derived from an EMBL/GenBank/DDBJ whole genome shotgun (WGS) entry which is preliminary data.</text>
</comment>
<keyword evidence="1" id="KW-1133">Transmembrane helix</keyword>
<dbReference type="PANTHER" id="PTHR33741:SF5">
    <property type="entry name" value="TRANSMEMBRANE PROTEIN DDB_G0269096-RELATED"/>
    <property type="match status" value="1"/>
</dbReference>
<gene>
    <name evidence="3" type="ORF">GCM10022277_28650</name>
</gene>
<keyword evidence="1" id="KW-0472">Membrane</keyword>
<dbReference type="PANTHER" id="PTHR33741">
    <property type="entry name" value="TRANSMEMBRANE PROTEIN DDB_G0269096-RELATED"/>
    <property type="match status" value="1"/>
</dbReference>
<reference evidence="4" key="1">
    <citation type="journal article" date="2019" name="Int. J. Syst. Evol. Microbiol.">
        <title>The Global Catalogue of Microorganisms (GCM) 10K type strain sequencing project: providing services to taxonomists for standard genome sequencing and annotation.</title>
        <authorList>
            <consortium name="The Broad Institute Genomics Platform"/>
            <consortium name="The Broad Institute Genome Sequencing Center for Infectious Disease"/>
            <person name="Wu L."/>
            <person name="Ma J."/>
        </authorList>
    </citation>
    <scope>NUCLEOTIDE SEQUENCE [LARGE SCALE GENOMIC DNA]</scope>
    <source>
        <strain evidence="4">JCM 17551</strain>
    </source>
</reference>
<keyword evidence="4" id="KW-1185">Reference proteome</keyword>
<name>A0ABP7MWG9_9GAMM</name>
<sequence length="319" mass="35212">MRYWVKELLLFLGVEKSTTSHQEKLNSALGGFIGVVIIYGASNYLFGQTLSVFIIASVGASAVLVFAVPHGALSQPWPVIGGHMASAGVGVLCAVLINNKLIASASAVSLSILTMYYLRCLHPPGGATALTAVLGSGSHPEPDVWFIVNPVLFNVLLLIVFAFVYHFLLRNQYYPSHSLNRKHTFRKRPDHASTISQEDVIFALQRFDSFIDVSTEDLCELYECALESAKSNDLSYSQARIQAGKFYSNGLLGRRWSIRRVLAVDRSKVVFETVAGANEGECQACSLSDFLQWGQFEVVHQDASWVRNTGTYEPHSWTQ</sequence>
<protein>
    <recommendedName>
        <fullName evidence="2">HPP transmembrane region domain-containing protein</fullName>
    </recommendedName>
</protein>
<keyword evidence="1" id="KW-0812">Transmembrane</keyword>
<dbReference type="InterPro" id="IPR058581">
    <property type="entry name" value="TM_HPP"/>
</dbReference>
<dbReference type="Proteomes" id="UP001501565">
    <property type="component" value="Unassembled WGS sequence"/>
</dbReference>
<feature type="domain" description="HPP transmembrane region" evidence="2">
    <location>
        <begin position="19"/>
        <end position="175"/>
    </location>
</feature>
<accession>A0ABP7MWG9</accession>
<feature type="transmembrane region" description="Helical" evidence="1">
    <location>
        <begin position="28"/>
        <end position="46"/>
    </location>
</feature>
<proteinExistence type="predicted"/>
<organism evidence="3 4">
    <name type="scientific">Litoribacillus peritrichatus</name>
    <dbReference type="NCBI Taxonomy" id="718191"/>
    <lineage>
        <taxon>Bacteria</taxon>
        <taxon>Pseudomonadati</taxon>
        <taxon>Pseudomonadota</taxon>
        <taxon>Gammaproteobacteria</taxon>
        <taxon>Oceanospirillales</taxon>
        <taxon>Oceanospirillaceae</taxon>
        <taxon>Litoribacillus</taxon>
    </lineage>
</organism>
<dbReference type="InterPro" id="IPR007065">
    <property type="entry name" value="HPP"/>
</dbReference>
<evidence type="ECO:0000259" key="2">
    <source>
        <dbReference type="Pfam" id="PF04982"/>
    </source>
</evidence>
<evidence type="ECO:0000313" key="4">
    <source>
        <dbReference type="Proteomes" id="UP001501565"/>
    </source>
</evidence>
<evidence type="ECO:0000313" key="3">
    <source>
        <dbReference type="EMBL" id="GAA3930228.1"/>
    </source>
</evidence>
<feature type="transmembrane region" description="Helical" evidence="1">
    <location>
        <begin position="101"/>
        <end position="118"/>
    </location>
</feature>